<feature type="domain" description="Acyl-CoA dehydrogenase/oxidase N-terminal" evidence="4">
    <location>
        <begin position="23"/>
        <end position="100"/>
    </location>
</feature>
<dbReference type="GO" id="GO:0050660">
    <property type="term" value="F:flavin adenine dinucleotide binding"/>
    <property type="evidence" value="ECO:0007669"/>
    <property type="project" value="InterPro"/>
</dbReference>
<dbReference type="EMBL" id="UPHQ01000020">
    <property type="protein sequence ID" value="VBA34162.1"/>
    <property type="molecule type" value="Genomic_DNA"/>
</dbReference>
<dbReference type="InterPro" id="IPR052033">
    <property type="entry name" value="Glutaryl-CoA_DH_mitochondrial"/>
</dbReference>
<feature type="region of interest" description="Disordered" evidence="3">
    <location>
        <begin position="101"/>
        <end position="140"/>
    </location>
</feature>
<dbReference type="Proteomes" id="UP000267289">
    <property type="component" value="Unassembled WGS sequence"/>
</dbReference>
<sequence length="140" mass="14694">MSTDPPPAFDRYDPLGLDASLSADEFAVRDTYADSAPSTLTPFVAEWFEDGDLPVARELAKQFGQLGLLGMHLHAYGCGGSSAVHYDLACLELEAATSWSSATPSPAWRHSADPVPAQAGGPMVQPGPLVESGPPWAPGQ</sequence>
<protein>
    <recommendedName>
        <fullName evidence="4">Acyl-CoA dehydrogenase/oxidase N-terminal domain-containing protein</fullName>
    </recommendedName>
</protein>
<dbReference type="PANTHER" id="PTHR42807">
    <property type="entry name" value="GLUTARYL-COA DEHYDROGENASE, MITOCHONDRIAL"/>
    <property type="match status" value="1"/>
</dbReference>
<organism evidence="5 6">
    <name type="scientific">Mycobacterium innocens</name>
    <dbReference type="NCBI Taxonomy" id="2341083"/>
    <lineage>
        <taxon>Bacteria</taxon>
        <taxon>Bacillati</taxon>
        <taxon>Actinomycetota</taxon>
        <taxon>Actinomycetes</taxon>
        <taxon>Mycobacteriales</taxon>
        <taxon>Mycobacteriaceae</taxon>
        <taxon>Mycobacterium</taxon>
    </lineage>
</organism>
<proteinExistence type="predicted"/>
<evidence type="ECO:0000256" key="2">
    <source>
        <dbReference type="ARBA" id="ARBA00023002"/>
    </source>
</evidence>
<dbReference type="GO" id="GO:0033539">
    <property type="term" value="P:fatty acid beta-oxidation using acyl-CoA dehydrogenase"/>
    <property type="evidence" value="ECO:0007669"/>
    <property type="project" value="TreeGrafter"/>
</dbReference>
<reference evidence="5 6" key="1">
    <citation type="submission" date="2018-09" db="EMBL/GenBank/DDBJ databases">
        <authorList>
            <person name="Tagini F."/>
        </authorList>
    </citation>
    <scope>NUCLEOTIDE SEQUENCE [LARGE SCALE GENOMIC DNA]</scope>
    <source>
        <strain evidence="5 6">MK13</strain>
    </source>
</reference>
<dbReference type="SUPFAM" id="SSF56645">
    <property type="entry name" value="Acyl-CoA dehydrogenase NM domain-like"/>
    <property type="match status" value="1"/>
</dbReference>
<dbReference type="PANTHER" id="PTHR42807:SF1">
    <property type="entry name" value="GLUTARYL-COA DEHYDROGENASE, MITOCHONDRIAL"/>
    <property type="match status" value="1"/>
</dbReference>
<dbReference type="GO" id="GO:0004361">
    <property type="term" value="F:glutaryl-CoA dehydrogenase activity"/>
    <property type="evidence" value="ECO:0007669"/>
    <property type="project" value="TreeGrafter"/>
</dbReference>
<gene>
    <name evidence="5" type="ORF">LAUMK13_00425</name>
</gene>
<dbReference type="GO" id="GO:0000062">
    <property type="term" value="F:fatty-acyl-CoA binding"/>
    <property type="evidence" value="ECO:0007669"/>
    <property type="project" value="TreeGrafter"/>
</dbReference>
<name>A0A498PQP3_9MYCO</name>
<dbReference type="Pfam" id="PF02771">
    <property type="entry name" value="Acyl-CoA_dh_N"/>
    <property type="match status" value="1"/>
</dbReference>
<accession>A0A498PQP3</accession>
<dbReference type="AlphaFoldDB" id="A0A498PQP3"/>
<dbReference type="GO" id="GO:0046949">
    <property type="term" value="P:fatty-acyl-CoA biosynthetic process"/>
    <property type="evidence" value="ECO:0007669"/>
    <property type="project" value="TreeGrafter"/>
</dbReference>
<dbReference type="InterPro" id="IPR009100">
    <property type="entry name" value="AcylCoA_DH/oxidase_NM_dom_sf"/>
</dbReference>
<evidence type="ECO:0000259" key="4">
    <source>
        <dbReference type="Pfam" id="PF02771"/>
    </source>
</evidence>
<dbReference type="OrthoDB" id="9770681at2"/>
<dbReference type="InterPro" id="IPR037069">
    <property type="entry name" value="AcylCoA_DH/ox_N_sf"/>
</dbReference>
<dbReference type="Gene3D" id="1.10.540.10">
    <property type="entry name" value="Acyl-CoA dehydrogenase/oxidase, N-terminal domain"/>
    <property type="match status" value="1"/>
</dbReference>
<evidence type="ECO:0000256" key="3">
    <source>
        <dbReference type="SAM" id="MobiDB-lite"/>
    </source>
</evidence>
<keyword evidence="6" id="KW-1185">Reference proteome</keyword>
<evidence type="ECO:0000256" key="1">
    <source>
        <dbReference type="ARBA" id="ARBA00022946"/>
    </source>
</evidence>
<keyword evidence="2" id="KW-0560">Oxidoreductase</keyword>
<evidence type="ECO:0000313" key="6">
    <source>
        <dbReference type="Proteomes" id="UP000267289"/>
    </source>
</evidence>
<dbReference type="InterPro" id="IPR013786">
    <property type="entry name" value="AcylCoA_DH/ox_N"/>
</dbReference>
<evidence type="ECO:0000313" key="5">
    <source>
        <dbReference type="EMBL" id="VBA34162.1"/>
    </source>
</evidence>
<keyword evidence="1" id="KW-0809">Transit peptide</keyword>